<evidence type="ECO:0000313" key="3">
    <source>
        <dbReference type="EMBL" id="EID77835.1"/>
    </source>
</evidence>
<dbReference type="EMBL" id="AJJH01000116">
    <property type="protein sequence ID" value="EID77835.1"/>
    <property type="molecule type" value="Genomic_DNA"/>
</dbReference>
<sequence length="69" mass="7864">MLTPDQSRLLDVKPTFATLLGHDLHEIAGLHVHQVIHPDDISIGSPRTQSTHMRTQEPQRGNSDRRKFE</sequence>
<accession>I0WN69</accession>
<proteinExistence type="predicted"/>
<dbReference type="InterPro" id="IPR035965">
    <property type="entry name" value="PAS-like_dom_sf"/>
</dbReference>
<comment type="caution">
    <text evidence="3">The sequence shown here is derived from an EMBL/GenBank/DDBJ whole genome shotgun (WGS) entry which is preliminary data.</text>
</comment>
<reference evidence="3 4" key="1">
    <citation type="journal article" date="2012" name="J. Bacteriol.">
        <title>Draft genome sequence of the nitrophenol-degrading actinomycete Rhodococcus imtechensis RKJ300.</title>
        <authorList>
            <person name="Vikram S."/>
            <person name="Kumar S."/>
            <person name="Subramanian S."/>
            <person name="Raghava G.P."/>
        </authorList>
    </citation>
    <scope>NUCLEOTIDE SEQUENCE [LARGE SCALE GENOMIC DNA]</scope>
    <source>
        <strain evidence="3 4">RKJ300</strain>
    </source>
</reference>
<feature type="compositionally biased region" description="Basic and acidic residues" evidence="1">
    <location>
        <begin position="54"/>
        <end position="69"/>
    </location>
</feature>
<dbReference type="RefSeq" id="WP_007298965.1">
    <property type="nucleotide sequence ID" value="NZ_AJJH01000116.1"/>
</dbReference>
<feature type="domain" description="PAS" evidence="2">
    <location>
        <begin position="1"/>
        <end position="40"/>
    </location>
</feature>
<organism evidence="3 4">
    <name type="scientific">Rhodococcus opacus RKJ300 = JCM 13270</name>
    <dbReference type="NCBI Taxonomy" id="1165867"/>
    <lineage>
        <taxon>Bacteria</taxon>
        <taxon>Bacillati</taxon>
        <taxon>Actinomycetota</taxon>
        <taxon>Actinomycetes</taxon>
        <taxon>Mycobacteriales</taxon>
        <taxon>Nocardiaceae</taxon>
        <taxon>Rhodococcus</taxon>
    </lineage>
</organism>
<protein>
    <recommendedName>
        <fullName evidence="2">PAS domain-containing protein</fullName>
    </recommendedName>
</protein>
<feature type="region of interest" description="Disordered" evidence="1">
    <location>
        <begin position="39"/>
        <end position="69"/>
    </location>
</feature>
<dbReference type="AlphaFoldDB" id="I0WN69"/>
<gene>
    <name evidence="3" type="ORF">W59_21623</name>
</gene>
<dbReference type="InterPro" id="IPR000014">
    <property type="entry name" value="PAS"/>
</dbReference>
<evidence type="ECO:0000256" key="1">
    <source>
        <dbReference type="SAM" id="MobiDB-lite"/>
    </source>
</evidence>
<name>I0WN69_RHOOP</name>
<dbReference type="Proteomes" id="UP000006447">
    <property type="component" value="Unassembled WGS sequence"/>
</dbReference>
<dbReference type="SUPFAM" id="SSF55785">
    <property type="entry name" value="PYP-like sensor domain (PAS domain)"/>
    <property type="match status" value="1"/>
</dbReference>
<dbReference type="PROSITE" id="PS50112">
    <property type="entry name" value="PAS"/>
    <property type="match status" value="1"/>
</dbReference>
<evidence type="ECO:0000313" key="4">
    <source>
        <dbReference type="Proteomes" id="UP000006447"/>
    </source>
</evidence>
<evidence type="ECO:0000259" key="2">
    <source>
        <dbReference type="PROSITE" id="PS50112"/>
    </source>
</evidence>
<dbReference type="Gene3D" id="3.30.450.20">
    <property type="entry name" value="PAS domain"/>
    <property type="match status" value="1"/>
</dbReference>
<dbReference type="PATRIC" id="fig|1165867.3.peg.4414"/>